<proteinExistence type="predicted"/>
<gene>
    <name evidence="3" type="ORF">M378DRAFT_28085</name>
</gene>
<accession>A0A0C2W7J5</accession>
<dbReference type="InParanoid" id="A0A0C2W7J5"/>
<evidence type="ECO:0000256" key="1">
    <source>
        <dbReference type="SAM" id="MobiDB-lite"/>
    </source>
</evidence>
<dbReference type="Proteomes" id="UP000054549">
    <property type="component" value="Unassembled WGS sequence"/>
</dbReference>
<protein>
    <submittedName>
        <fullName evidence="3">Uncharacterized protein</fullName>
    </submittedName>
</protein>
<feature type="chain" id="PRO_5002157868" evidence="2">
    <location>
        <begin position="26"/>
        <end position="304"/>
    </location>
</feature>
<evidence type="ECO:0000313" key="3">
    <source>
        <dbReference type="EMBL" id="KIL57112.1"/>
    </source>
</evidence>
<feature type="compositionally biased region" description="Pro residues" evidence="1">
    <location>
        <begin position="294"/>
        <end position="304"/>
    </location>
</feature>
<dbReference type="AlphaFoldDB" id="A0A0C2W7J5"/>
<name>A0A0C2W7J5_AMAMK</name>
<evidence type="ECO:0000256" key="2">
    <source>
        <dbReference type="SAM" id="SignalP"/>
    </source>
</evidence>
<sequence length="304" mass="33382">MSGKSFMLQSLFALLFCTYFLSAQAFLIQHKVNVKDIHGKEHEIHYWEGSIHHSGQPTQKELVAAARSAMQSLQVLQEERPGAISALWAGKDTIYLASSLGGGAGSIPGSAEVVLGIDSRILQAFRDCTKALTNPAGRHRYGGKCAEIMVLQEWYRAQGHAPEKNLPNFPKLIASVSYTFTFIPPCAPREDQSGNRFGCSNVLDKLGFKDGEIVRIDPDPNWDQCTGTRRRRSFSGLTERGCVPKKPTAKPSPQGRPALKKPTAQAPRQGKPKPLPINKMPAKPKARSNRKPKPAPPRLPAKAR</sequence>
<feature type="region of interest" description="Disordered" evidence="1">
    <location>
        <begin position="217"/>
        <end position="304"/>
    </location>
</feature>
<organism evidence="3 4">
    <name type="scientific">Amanita muscaria (strain Koide BX008)</name>
    <dbReference type="NCBI Taxonomy" id="946122"/>
    <lineage>
        <taxon>Eukaryota</taxon>
        <taxon>Fungi</taxon>
        <taxon>Dikarya</taxon>
        <taxon>Basidiomycota</taxon>
        <taxon>Agaricomycotina</taxon>
        <taxon>Agaricomycetes</taxon>
        <taxon>Agaricomycetidae</taxon>
        <taxon>Agaricales</taxon>
        <taxon>Pluteineae</taxon>
        <taxon>Amanitaceae</taxon>
        <taxon>Amanita</taxon>
    </lineage>
</organism>
<feature type="compositionally biased region" description="Basic residues" evidence="1">
    <location>
        <begin position="282"/>
        <end position="293"/>
    </location>
</feature>
<dbReference type="HOGENOM" id="CLU_079664_0_0_1"/>
<reference evidence="3 4" key="1">
    <citation type="submission" date="2014-04" db="EMBL/GenBank/DDBJ databases">
        <title>Evolutionary Origins and Diversification of the Mycorrhizal Mutualists.</title>
        <authorList>
            <consortium name="DOE Joint Genome Institute"/>
            <consortium name="Mycorrhizal Genomics Consortium"/>
            <person name="Kohler A."/>
            <person name="Kuo A."/>
            <person name="Nagy L.G."/>
            <person name="Floudas D."/>
            <person name="Copeland A."/>
            <person name="Barry K.W."/>
            <person name="Cichocki N."/>
            <person name="Veneault-Fourrey C."/>
            <person name="LaButti K."/>
            <person name="Lindquist E.A."/>
            <person name="Lipzen A."/>
            <person name="Lundell T."/>
            <person name="Morin E."/>
            <person name="Murat C."/>
            <person name="Riley R."/>
            <person name="Ohm R."/>
            <person name="Sun H."/>
            <person name="Tunlid A."/>
            <person name="Henrissat B."/>
            <person name="Grigoriev I.V."/>
            <person name="Hibbett D.S."/>
            <person name="Martin F."/>
        </authorList>
    </citation>
    <scope>NUCLEOTIDE SEQUENCE [LARGE SCALE GENOMIC DNA]</scope>
    <source>
        <strain evidence="3 4">Koide BX008</strain>
    </source>
</reference>
<feature type="signal peptide" evidence="2">
    <location>
        <begin position="1"/>
        <end position="25"/>
    </location>
</feature>
<dbReference type="EMBL" id="KN818382">
    <property type="protein sequence ID" value="KIL57112.1"/>
    <property type="molecule type" value="Genomic_DNA"/>
</dbReference>
<keyword evidence="4" id="KW-1185">Reference proteome</keyword>
<evidence type="ECO:0000313" key="4">
    <source>
        <dbReference type="Proteomes" id="UP000054549"/>
    </source>
</evidence>
<keyword evidence="2" id="KW-0732">Signal</keyword>